<name>A0AAP0RPD2_LIQFO</name>
<feature type="region of interest" description="Disordered" evidence="1">
    <location>
        <begin position="36"/>
        <end position="64"/>
    </location>
</feature>
<organism evidence="2 3">
    <name type="scientific">Liquidambar formosana</name>
    <name type="common">Formosan gum</name>
    <dbReference type="NCBI Taxonomy" id="63359"/>
    <lineage>
        <taxon>Eukaryota</taxon>
        <taxon>Viridiplantae</taxon>
        <taxon>Streptophyta</taxon>
        <taxon>Embryophyta</taxon>
        <taxon>Tracheophyta</taxon>
        <taxon>Spermatophyta</taxon>
        <taxon>Magnoliopsida</taxon>
        <taxon>eudicotyledons</taxon>
        <taxon>Gunneridae</taxon>
        <taxon>Pentapetalae</taxon>
        <taxon>Saxifragales</taxon>
        <taxon>Altingiaceae</taxon>
        <taxon>Liquidambar</taxon>
    </lineage>
</organism>
<accession>A0AAP0RPD2</accession>
<evidence type="ECO:0000313" key="3">
    <source>
        <dbReference type="Proteomes" id="UP001415857"/>
    </source>
</evidence>
<dbReference type="EMBL" id="JBBPBK010000008">
    <property type="protein sequence ID" value="KAK9280069.1"/>
    <property type="molecule type" value="Genomic_DNA"/>
</dbReference>
<feature type="compositionally biased region" description="Low complexity" evidence="1">
    <location>
        <begin position="47"/>
        <end position="64"/>
    </location>
</feature>
<gene>
    <name evidence="2" type="ORF">L1049_013754</name>
</gene>
<sequence length="95" mass="10812">MSQQRDDERQYRCLKKYEEIVKQVLLLDELTESMEAKNGMQNRRKNTNGSGASTSSTTGQDQGNINQVFVQTITRFLHDLNPNANNAPDRKPSNP</sequence>
<reference evidence="2 3" key="1">
    <citation type="journal article" date="2024" name="Plant J.">
        <title>Genome sequences and population genomics reveal climatic adaptation and genomic divergence between two closely related sweetgum species.</title>
        <authorList>
            <person name="Xu W.Q."/>
            <person name="Ren C.Q."/>
            <person name="Zhang X.Y."/>
            <person name="Comes H.P."/>
            <person name="Liu X.H."/>
            <person name="Li Y.G."/>
            <person name="Kettle C.J."/>
            <person name="Jalonen R."/>
            <person name="Gaisberger H."/>
            <person name="Ma Y.Z."/>
            <person name="Qiu Y.X."/>
        </authorList>
    </citation>
    <scope>NUCLEOTIDE SEQUENCE [LARGE SCALE GENOMIC DNA]</scope>
    <source>
        <strain evidence="2">Hangzhou</strain>
    </source>
</reference>
<evidence type="ECO:0000313" key="2">
    <source>
        <dbReference type="EMBL" id="KAK9280069.1"/>
    </source>
</evidence>
<dbReference type="Proteomes" id="UP001415857">
    <property type="component" value="Unassembled WGS sequence"/>
</dbReference>
<proteinExistence type="predicted"/>
<dbReference type="AlphaFoldDB" id="A0AAP0RPD2"/>
<keyword evidence="3" id="KW-1185">Reference proteome</keyword>
<evidence type="ECO:0000256" key="1">
    <source>
        <dbReference type="SAM" id="MobiDB-lite"/>
    </source>
</evidence>
<protein>
    <submittedName>
        <fullName evidence="2">Uncharacterized protein</fullName>
    </submittedName>
</protein>
<comment type="caution">
    <text evidence="2">The sequence shown here is derived from an EMBL/GenBank/DDBJ whole genome shotgun (WGS) entry which is preliminary data.</text>
</comment>